<keyword evidence="2" id="KW-0238">DNA-binding</keyword>
<organism evidence="5 6">
    <name type="scientific">Cryptosporangium japonicum</name>
    <dbReference type="NCBI Taxonomy" id="80872"/>
    <lineage>
        <taxon>Bacteria</taxon>
        <taxon>Bacillati</taxon>
        <taxon>Actinomycetota</taxon>
        <taxon>Actinomycetes</taxon>
        <taxon>Cryptosporangiales</taxon>
        <taxon>Cryptosporangiaceae</taxon>
        <taxon>Cryptosporangium</taxon>
    </lineage>
</organism>
<keyword evidence="6" id="KW-1185">Reference proteome</keyword>
<evidence type="ECO:0000256" key="1">
    <source>
        <dbReference type="ARBA" id="ARBA00023015"/>
    </source>
</evidence>
<dbReference type="Gene3D" id="1.10.10.10">
    <property type="entry name" value="Winged helix-like DNA-binding domain superfamily/Winged helix DNA-binding domain"/>
    <property type="match status" value="1"/>
</dbReference>
<dbReference type="InterPro" id="IPR008920">
    <property type="entry name" value="TF_FadR/GntR_C"/>
</dbReference>
<dbReference type="InterPro" id="IPR011711">
    <property type="entry name" value="GntR_C"/>
</dbReference>
<name>A0ABN0TW19_9ACTN</name>
<dbReference type="Pfam" id="PF07729">
    <property type="entry name" value="FCD"/>
    <property type="match status" value="1"/>
</dbReference>
<keyword evidence="3" id="KW-0804">Transcription</keyword>
<sequence>MGTRRFGRGPRSALFAPLESLSRTELVTHRLADAIMLGLLTDAEQLPSETALATGFGVSTVTVREALTALRQRGLIETRRGRGGGSFVRSPAEDTTEVLRERLREYSPGTLRDIGDHYAAISGAAAELAAERADRDDVARLRSAVVTLETAARPGDRRRADGHFSIEVAAAAQSARLTRAEMALQTEVGPLFWLVMEDDSAHGLAVERCRALTAAVDDGDGPRARVAAQERISDAVGNLTERHLELVRQPRE</sequence>
<comment type="caution">
    <text evidence="5">The sequence shown here is derived from an EMBL/GenBank/DDBJ whole genome shotgun (WGS) entry which is preliminary data.</text>
</comment>
<protein>
    <submittedName>
        <fullName evidence="5">FCD domain-containing protein</fullName>
    </submittedName>
</protein>
<gene>
    <name evidence="5" type="ORF">GCM10009539_16310</name>
</gene>
<dbReference type="InterPro" id="IPR000524">
    <property type="entry name" value="Tscrpt_reg_HTH_GntR"/>
</dbReference>
<evidence type="ECO:0000313" key="6">
    <source>
        <dbReference type="Proteomes" id="UP001500967"/>
    </source>
</evidence>
<dbReference type="SUPFAM" id="SSF46785">
    <property type="entry name" value="Winged helix' DNA-binding domain"/>
    <property type="match status" value="1"/>
</dbReference>
<dbReference type="RefSeq" id="WP_344648096.1">
    <property type="nucleotide sequence ID" value="NZ_BAAAGX010000006.1"/>
</dbReference>
<evidence type="ECO:0000256" key="3">
    <source>
        <dbReference type="ARBA" id="ARBA00023163"/>
    </source>
</evidence>
<accession>A0ABN0TW19</accession>
<dbReference type="SMART" id="SM00345">
    <property type="entry name" value="HTH_GNTR"/>
    <property type="match status" value="1"/>
</dbReference>
<dbReference type="PANTHER" id="PTHR43537">
    <property type="entry name" value="TRANSCRIPTIONAL REGULATOR, GNTR FAMILY"/>
    <property type="match status" value="1"/>
</dbReference>
<dbReference type="Gene3D" id="1.20.120.530">
    <property type="entry name" value="GntR ligand-binding domain-like"/>
    <property type="match status" value="1"/>
</dbReference>
<dbReference type="PRINTS" id="PR00035">
    <property type="entry name" value="HTHGNTR"/>
</dbReference>
<dbReference type="SUPFAM" id="SSF48008">
    <property type="entry name" value="GntR ligand-binding domain-like"/>
    <property type="match status" value="1"/>
</dbReference>
<dbReference type="InterPro" id="IPR036388">
    <property type="entry name" value="WH-like_DNA-bd_sf"/>
</dbReference>
<dbReference type="PROSITE" id="PS50949">
    <property type="entry name" value="HTH_GNTR"/>
    <property type="match status" value="1"/>
</dbReference>
<proteinExistence type="predicted"/>
<dbReference type="InterPro" id="IPR036390">
    <property type="entry name" value="WH_DNA-bd_sf"/>
</dbReference>
<dbReference type="CDD" id="cd07377">
    <property type="entry name" value="WHTH_GntR"/>
    <property type="match status" value="1"/>
</dbReference>
<evidence type="ECO:0000256" key="2">
    <source>
        <dbReference type="ARBA" id="ARBA00023125"/>
    </source>
</evidence>
<dbReference type="SMART" id="SM00895">
    <property type="entry name" value="FCD"/>
    <property type="match status" value="1"/>
</dbReference>
<dbReference type="Pfam" id="PF00392">
    <property type="entry name" value="GntR"/>
    <property type="match status" value="1"/>
</dbReference>
<dbReference type="EMBL" id="BAAAGX010000006">
    <property type="protein sequence ID" value="GAA0231646.1"/>
    <property type="molecule type" value="Genomic_DNA"/>
</dbReference>
<dbReference type="Proteomes" id="UP001500967">
    <property type="component" value="Unassembled WGS sequence"/>
</dbReference>
<reference evidence="5 6" key="1">
    <citation type="journal article" date="2019" name="Int. J. Syst. Evol. Microbiol.">
        <title>The Global Catalogue of Microorganisms (GCM) 10K type strain sequencing project: providing services to taxonomists for standard genome sequencing and annotation.</title>
        <authorList>
            <consortium name="The Broad Institute Genomics Platform"/>
            <consortium name="The Broad Institute Genome Sequencing Center for Infectious Disease"/>
            <person name="Wu L."/>
            <person name="Ma J."/>
        </authorList>
    </citation>
    <scope>NUCLEOTIDE SEQUENCE [LARGE SCALE GENOMIC DNA]</scope>
    <source>
        <strain evidence="5 6">JCM 10425</strain>
    </source>
</reference>
<keyword evidence="1" id="KW-0805">Transcription regulation</keyword>
<evidence type="ECO:0000313" key="5">
    <source>
        <dbReference type="EMBL" id="GAA0231646.1"/>
    </source>
</evidence>
<dbReference type="PANTHER" id="PTHR43537:SF24">
    <property type="entry name" value="GLUCONATE OPERON TRANSCRIPTIONAL REPRESSOR"/>
    <property type="match status" value="1"/>
</dbReference>
<evidence type="ECO:0000259" key="4">
    <source>
        <dbReference type="PROSITE" id="PS50949"/>
    </source>
</evidence>
<feature type="domain" description="HTH gntR-type" evidence="4">
    <location>
        <begin position="21"/>
        <end position="91"/>
    </location>
</feature>